<evidence type="ECO:0000313" key="1">
    <source>
        <dbReference type="EMBL" id="CAJ2658291.1"/>
    </source>
</evidence>
<protein>
    <submittedName>
        <fullName evidence="1">Uncharacterized protein</fullName>
    </submittedName>
</protein>
<name>A0ACB0KPF6_TRIPR</name>
<organism evidence="1 2">
    <name type="scientific">Trifolium pratense</name>
    <name type="common">Red clover</name>
    <dbReference type="NCBI Taxonomy" id="57577"/>
    <lineage>
        <taxon>Eukaryota</taxon>
        <taxon>Viridiplantae</taxon>
        <taxon>Streptophyta</taxon>
        <taxon>Embryophyta</taxon>
        <taxon>Tracheophyta</taxon>
        <taxon>Spermatophyta</taxon>
        <taxon>Magnoliopsida</taxon>
        <taxon>eudicotyledons</taxon>
        <taxon>Gunneridae</taxon>
        <taxon>Pentapetalae</taxon>
        <taxon>rosids</taxon>
        <taxon>fabids</taxon>
        <taxon>Fabales</taxon>
        <taxon>Fabaceae</taxon>
        <taxon>Papilionoideae</taxon>
        <taxon>50 kb inversion clade</taxon>
        <taxon>NPAAA clade</taxon>
        <taxon>Hologalegina</taxon>
        <taxon>IRL clade</taxon>
        <taxon>Trifolieae</taxon>
        <taxon>Trifolium</taxon>
    </lineage>
</organism>
<dbReference type="Proteomes" id="UP001177021">
    <property type="component" value="Unassembled WGS sequence"/>
</dbReference>
<reference evidence="1" key="1">
    <citation type="submission" date="2023-10" db="EMBL/GenBank/DDBJ databases">
        <authorList>
            <person name="Rodriguez Cubillos JULIANA M."/>
            <person name="De Vega J."/>
        </authorList>
    </citation>
    <scope>NUCLEOTIDE SEQUENCE</scope>
</reference>
<proteinExistence type="predicted"/>
<comment type="caution">
    <text evidence="1">The sequence shown here is derived from an EMBL/GenBank/DDBJ whole genome shotgun (WGS) entry which is preliminary data.</text>
</comment>
<sequence length="859" mass="98219">MVGDMKPFILCIQETKLQNCDDFLCRTLWGSSSHGFSYRPSVGASGGLLTLWDSSEVEVWSTESREHVLWCHGRLSRTGDEFHVANVYAPYDDEAKQVLWDSLSVRLDSLVGNKVCVCGDFNAVRHIEERRSVRNGHRSSDHIPFNRFIEDNSLIDLPLIGRKFTWFKGDGFLMSRLDRFLLSEEWCLTWPNCKQIAKLRGLSDHCPLVLSANEEDWGPRPSRMLKCWKDIPGYNMFVREKWNSFQVDGWGGYVLKEKFKMIKEALREWHSSHAQNLPSRIDTLKERLSALNEKGEDDELSEADLAELHGVSYDILSLSKLHASISWQQSRSLWLKEGDANSKYFHSVLASRRRRNALSVIQVDGVTLEGVIPIRQAVYSHFESHFKAPIVERPGVDDLQFKQLNQGDPLSPFLFLLAAEGLNVLMEAMVARKLFTGYSIGGQESIMVSHLQFADDTLLMGVKSWANVRALRAVLVLFESMSGLKEFGGLGVRQLREFNLALLGKWCWRLLVDREGLWYRVLVARYGVEGGRLQEGGLRGSVWWRELARIREGVGESGGSWFGEHVLRRVGDGSDTLFWTDPWLDGVSLRERFGRLFVLAETKSLSVAEMYALGWGIGGEAWKWRRQLRAWEEELLGECQTLLLDISLQDQILDRWQWRPDPDTGYTVRGAYQILTSQASVTLHTAENLIWHPQVPLKVSIFAWRLLRDRLPTRANLVNRGVLSSTADTCVFGCGFAESAHHLFLSCSFAGSLWDLVRDWVDISPVVATTLRDHFTQFTASAGVSRARRSFLQLLWLVCVWVIWTERNHRLFKGSTDTPHLLLDKIKLFSFRWLRMTSITLALNYHSWLSSPLLCLGFV</sequence>
<accession>A0ACB0KPF6</accession>
<keyword evidence="2" id="KW-1185">Reference proteome</keyword>
<gene>
    <name evidence="1" type="ORF">MILVUS5_LOCUS24686</name>
</gene>
<dbReference type="EMBL" id="CASHSV030000311">
    <property type="protein sequence ID" value="CAJ2658291.1"/>
    <property type="molecule type" value="Genomic_DNA"/>
</dbReference>
<evidence type="ECO:0000313" key="2">
    <source>
        <dbReference type="Proteomes" id="UP001177021"/>
    </source>
</evidence>